<comment type="subcellular location">
    <subcellularLocation>
        <location evidence="1">Cell membrane</location>
        <topology evidence="1">Multi-pass membrane protein</topology>
    </subcellularLocation>
</comment>
<keyword evidence="6 7" id="KW-0472">Membrane</keyword>
<reference evidence="9" key="1">
    <citation type="submission" date="2016-10" db="EMBL/GenBank/DDBJ databases">
        <authorList>
            <person name="Varghese N."/>
            <person name="Submissions S."/>
        </authorList>
    </citation>
    <scope>NUCLEOTIDE SEQUENCE [LARGE SCALE GENOMIC DNA]</scope>
    <source>
        <strain evidence="9">GAS369</strain>
    </source>
</reference>
<proteinExistence type="inferred from homology"/>
<organism evidence="8 9">
    <name type="scientific">Bradyrhizobium canariense</name>
    <dbReference type="NCBI Taxonomy" id="255045"/>
    <lineage>
        <taxon>Bacteria</taxon>
        <taxon>Pseudomonadati</taxon>
        <taxon>Pseudomonadota</taxon>
        <taxon>Alphaproteobacteria</taxon>
        <taxon>Hyphomicrobiales</taxon>
        <taxon>Nitrobacteraceae</taxon>
        <taxon>Bradyrhizobium</taxon>
    </lineage>
</organism>
<evidence type="ECO:0000256" key="1">
    <source>
        <dbReference type="ARBA" id="ARBA00004651"/>
    </source>
</evidence>
<dbReference type="Proteomes" id="UP000243904">
    <property type="component" value="Chromosome I"/>
</dbReference>
<sequence length="178" mass="18439">MNPEGNPVLTLAWTFGLMSLFAVGGANSAIPEMHRIAVDVHHWLSDKQFADVFAISQLSPGPNVLIVTLIGYTVAGIGGALVATLAMCAPTAILAYCVSRFLNRSSHSRWPSIIQASLVPLSIGLMAASALVLALTSDRTWATALVTAGAAVLATATRLNPLWLLLAGGCVGFTGLLG</sequence>
<evidence type="ECO:0000256" key="6">
    <source>
        <dbReference type="ARBA" id="ARBA00023136"/>
    </source>
</evidence>
<evidence type="ECO:0000313" key="9">
    <source>
        <dbReference type="Proteomes" id="UP000243904"/>
    </source>
</evidence>
<dbReference type="PANTHER" id="PTHR43663:SF1">
    <property type="entry name" value="CHROMATE TRANSPORTER"/>
    <property type="match status" value="1"/>
</dbReference>
<keyword evidence="5 7" id="KW-1133">Transmembrane helix</keyword>
<keyword evidence="9" id="KW-1185">Reference proteome</keyword>
<dbReference type="Pfam" id="PF02417">
    <property type="entry name" value="Chromate_transp"/>
    <property type="match status" value="1"/>
</dbReference>
<name>A0A1H1VRB3_9BRAD</name>
<dbReference type="PANTHER" id="PTHR43663">
    <property type="entry name" value="CHROMATE TRANSPORT PROTEIN-RELATED"/>
    <property type="match status" value="1"/>
</dbReference>
<evidence type="ECO:0000256" key="2">
    <source>
        <dbReference type="ARBA" id="ARBA00005262"/>
    </source>
</evidence>
<evidence type="ECO:0000256" key="7">
    <source>
        <dbReference type="SAM" id="Phobius"/>
    </source>
</evidence>
<dbReference type="InterPro" id="IPR052518">
    <property type="entry name" value="CHR_Transporter"/>
</dbReference>
<accession>A0A1H1VRB3</accession>
<dbReference type="GO" id="GO:0015109">
    <property type="term" value="F:chromate transmembrane transporter activity"/>
    <property type="evidence" value="ECO:0007669"/>
    <property type="project" value="InterPro"/>
</dbReference>
<keyword evidence="4 7" id="KW-0812">Transmembrane</keyword>
<evidence type="ECO:0000256" key="5">
    <source>
        <dbReference type="ARBA" id="ARBA00022989"/>
    </source>
</evidence>
<dbReference type="EMBL" id="LT629750">
    <property type="protein sequence ID" value="SDS86776.1"/>
    <property type="molecule type" value="Genomic_DNA"/>
</dbReference>
<evidence type="ECO:0000256" key="3">
    <source>
        <dbReference type="ARBA" id="ARBA00022475"/>
    </source>
</evidence>
<feature type="transmembrane region" description="Helical" evidence="7">
    <location>
        <begin position="141"/>
        <end position="159"/>
    </location>
</feature>
<evidence type="ECO:0000256" key="4">
    <source>
        <dbReference type="ARBA" id="ARBA00022692"/>
    </source>
</evidence>
<dbReference type="InterPro" id="IPR003370">
    <property type="entry name" value="Chromate_transpt"/>
</dbReference>
<dbReference type="RefSeq" id="WP_146688165.1">
    <property type="nucleotide sequence ID" value="NZ_LT629750.1"/>
</dbReference>
<feature type="transmembrane region" description="Helical" evidence="7">
    <location>
        <begin position="110"/>
        <end position="135"/>
    </location>
</feature>
<protein>
    <submittedName>
        <fullName evidence="8">Chromate transporter</fullName>
    </submittedName>
</protein>
<dbReference type="GO" id="GO:0005886">
    <property type="term" value="C:plasma membrane"/>
    <property type="evidence" value="ECO:0007669"/>
    <property type="project" value="UniProtKB-SubCell"/>
</dbReference>
<gene>
    <name evidence="8" type="ORF">SAMN05444158_3504</name>
</gene>
<keyword evidence="3" id="KW-1003">Cell membrane</keyword>
<evidence type="ECO:0000313" key="8">
    <source>
        <dbReference type="EMBL" id="SDS86776.1"/>
    </source>
</evidence>
<comment type="similarity">
    <text evidence="2">Belongs to the chromate ion transporter (CHR) (TC 2.A.51) family.</text>
</comment>
<feature type="transmembrane region" description="Helical" evidence="7">
    <location>
        <begin position="69"/>
        <end position="98"/>
    </location>
</feature>
<dbReference type="AlphaFoldDB" id="A0A1H1VRB3"/>